<evidence type="ECO:0000313" key="3">
    <source>
        <dbReference type="Proteomes" id="UP000236182"/>
    </source>
</evidence>
<dbReference type="Proteomes" id="UP000236182">
    <property type="component" value="Unassembled WGS sequence"/>
</dbReference>
<evidence type="ECO:0008006" key="4">
    <source>
        <dbReference type="Google" id="ProtNLM"/>
    </source>
</evidence>
<comment type="caution">
    <text evidence="2">The sequence shown here is derived from an EMBL/GenBank/DDBJ whole genome shotgun (WGS) entry which is preliminary data.</text>
</comment>
<dbReference type="RefSeq" id="WP_109619890.1">
    <property type="nucleotide sequence ID" value="NZ_PPEI02000002.1"/>
</dbReference>
<feature type="chain" id="PRO_5016318169" description="C1q domain-containing protein" evidence="1">
    <location>
        <begin position="22"/>
        <end position="236"/>
    </location>
</feature>
<protein>
    <recommendedName>
        <fullName evidence="4">C1q domain-containing protein</fullName>
    </recommendedName>
</protein>
<organism evidence="2 3">
    <name type="scientific">Chryseobacterium oncorhynchi</name>
    <dbReference type="NCBI Taxonomy" id="741074"/>
    <lineage>
        <taxon>Bacteria</taxon>
        <taxon>Pseudomonadati</taxon>
        <taxon>Bacteroidota</taxon>
        <taxon>Flavobacteriia</taxon>
        <taxon>Flavobacteriales</taxon>
        <taxon>Weeksellaceae</taxon>
        <taxon>Chryseobacterium group</taxon>
        <taxon>Chryseobacterium</taxon>
    </lineage>
</organism>
<feature type="signal peptide" evidence="1">
    <location>
        <begin position="1"/>
        <end position="21"/>
    </location>
</feature>
<dbReference type="AlphaFoldDB" id="A0A316WYD9"/>
<keyword evidence="3" id="KW-1185">Reference proteome</keyword>
<accession>A0A316WYD9</accession>
<dbReference type="EMBL" id="PPEI02000002">
    <property type="protein sequence ID" value="PWN66315.1"/>
    <property type="molecule type" value="Genomic_DNA"/>
</dbReference>
<name>A0A316WYD9_9FLAO</name>
<dbReference type="OrthoDB" id="1345111at2"/>
<gene>
    <name evidence="2" type="ORF">C1638_008090</name>
</gene>
<evidence type="ECO:0000256" key="1">
    <source>
        <dbReference type="SAM" id="SignalP"/>
    </source>
</evidence>
<proteinExistence type="predicted"/>
<keyword evidence="1" id="KW-0732">Signal</keyword>
<sequence length="236" mass="24566">MKTKIYSLVLACATLPLFSQVGINTDSPTKTLDVNGTLRVRDTPAAATVTGYNILAQDTGSQEVFSMDPQLLIAASNVNPSIYAAKKTTGITLLSLGILPSSFQPVNFLVTDRNIGSAALFTNADGSYNIPSAGVYAVGFAFRYGSGLQASLLSGAPGIGVLRTRAGVSTLIDTRPFSGINLALAINLTLSDSSINSLYSFQANDKVSFGLTDSGVINAGLLGSSIASFYIYKVSN</sequence>
<evidence type="ECO:0000313" key="2">
    <source>
        <dbReference type="EMBL" id="PWN66315.1"/>
    </source>
</evidence>
<reference evidence="2" key="1">
    <citation type="submission" date="2018-04" db="EMBL/GenBank/DDBJ databases">
        <title>Draft Genome Sequences of Chryseobacterium lactis NCTC11390T isolated from milk, Chryseobacterium oncorhynchi 701B-08T from rainbow trout, and Chryseobacterium viscerum 687B-08T from diseased fish.</title>
        <authorList>
            <person name="Jeong J.-J."/>
            <person name="Lee Y.J."/>
            <person name="Pathiraja D."/>
            <person name="Park B."/>
            <person name="Choi I.-G."/>
            <person name="Kim K.D."/>
        </authorList>
    </citation>
    <scope>NUCLEOTIDE SEQUENCE [LARGE SCALE GENOMIC DNA]</scope>
    <source>
        <strain evidence="2">701B-08</strain>
    </source>
</reference>